<gene>
    <name evidence="3" type="ORF">B9G98_03737</name>
</gene>
<feature type="region of interest" description="Disordered" evidence="1">
    <location>
        <begin position="84"/>
        <end position="103"/>
    </location>
</feature>
<dbReference type="RefSeq" id="XP_024666062.1">
    <property type="nucleotide sequence ID" value="XM_024810294.1"/>
</dbReference>
<evidence type="ECO:0000259" key="2">
    <source>
        <dbReference type="Pfam" id="PF01399"/>
    </source>
</evidence>
<sequence length="103" mass="11432">MARERTCISYPDLQTQLQLPESEVEPFLLDAMSDGAITGCLDAQCETLTVYSCGVRNVRPDQVQIAKAKVDNYLDRLSKTIATNTARLTPQEPSMGVKRRLEG</sequence>
<comment type="caution">
    <text evidence="3">The sequence shown here is derived from an EMBL/GenBank/DDBJ whole genome shotgun (WGS) entry which is preliminary data.</text>
</comment>
<dbReference type="Proteomes" id="UP000238350">
    <property type="component" value="Unassembled WGS sequence"/>
</dbReference>
<name>A0A2T0FMB9_9ASCO</name>
<reference evidence="3 4" key="1">
    <citation type="submission" date="2017-04" db="EMBL/GenBank/DDBJ databases">
        <title>Genome sequencing of [Candida] sorbophila.</title>
        <authorList>
            <person name="Ahn J.O."/>
        </authorList>
    </citation>
    <scope>NUCLEOTIDE SEQUENCE [LARGE SCALE GENOMIC DNA]</scope>
    <source>
        <strain evidence="3 4">DS02</strain>
    </source>
</reference>
<dbReference type="GeneID" id="36517485"/>
<protein>
    <recommendedName>
        <fullName evidence="2">PCI domain-containing protein</fullName>
    </recommendedName>
</protein>
<keyword evidence="4" id="KW-1185">Reference proteome</keyword>
<proteinExistence type="predicted"/>
<dbReference type="OrthoDB" id="10267031at2759"/>
<accession>A0A2T0FMB9</accession>
<dbReference type="InterPro" id="IPR000717">
    <property type="entry name" value="PCI_dom"/>
</dbReference>
<organism evidence="3 4">
    <name type="scientific">Wickerhamiella sorbophila</name>
    <dbReference type="NCBI Taxonomy" id="45607"/>
    <lineage>
        <taxon>Eukaryota</taxon>
        <taxon>Fungi</taxon>
        <taxon>Dikarya</taxon>
        <taxon>Ascomycota</taxon>
        <taxon>Saccharomycotina</taxon>
        <taxon>Dipodascomycetes</taxon>
        <taxon>Dipodascales</taxon>
        <taxon>Trichomonascaceae</taxon>
        <taxon>Wickerhamiella</taxon>
    </lineage>
</organism>
<evidence type="ECO:0000313" key="4">
    <source>
        <dbReference type="Proteomes" id="UP000238350"/>
    </source>
</evidence>
<feature type="domain" description="PCI" evidence="2">
    <location>
        <begin position="5"/>
        <end position="50"/>
    </location>
</feature>
<dbReference type="EMBL" id="NDIQ01000022">
    <property type="protein sequence ID" value="PRT56117.1"/>
    <property type="molecule type" value="Genomic_DNA"/>
</dbReference>
<evidence type="ECO:0000256" key="1">
    <source>
        <dbReference type="SAM" id="MobiDB-lite"/>
    </source>
</evidence>
<dbReference type="Pfam" id="PF01399">
    <property type="entry name" value="PCI"/>
    <property type="match status" value="1"/>
</dbReference>
<dbReference type="AlphaFoldDB" id="A0A2T0FMB9"/>
<evidence type="ECO:0000313" key="3">
    <source>
        <dbReference type="EMBL" id="PRT56117.1"/>
    </source>
</evidence>